<dbReference type="InterPro" id="IPR000037">
    <property type="entry name" value="SsrA-bd_prot"/>
</dbReference>
<evidence type="ECO:0000256" key="1">
    <source>
        <dbReference type="ARBA" id="ARBA00022490"/>
    </source>
</evidence>
<dbReference type="RefSeq" id="WP_039719657.1">
    <property type="nucleotide sequence ID" value="NZ_AWXV01000004.1"/>
</dbReference>
<evidence type="ECO:0000256" key="2">
    <source>
        <dbReference type="ARBA" id="ARBA00022884"/>
    </source>
</evidence>
<reference evidence="4 5" key="1">
    <citation type="journal article" date="2014" name="G3 (Bethesda)">
        <title>Genome sequence of Candidatus Riesia pediculischaeffi, endosymbiont of chimpanzee lice, and genomic comparison of recently acquired endosymbionts from human and chimpanzee lice.</title>
        <authorList>
            <person name="Boyd B.M."/>
            <person name="Allen J.M."/>
            <person name="de Crecy-Lagard V."/>
            <person name="Reed D.L."/>
        </authorList>
    </citation>
    <scope>NUCLEOTIDE SEQUENCE [LARGE SCALE GENOMIC DNA]</scope>
    <source>
        <strain evidence="4 5">PTSU</strain>
    </source>
</reference>
<evidence type="ECO:0000256" key="3">
    <source>
        <dbReference type="HAMAP-Rule" id="MF_00023"/>
    </source>
</evidence>
<keyword evidence="1 3" id="KW-0963">Cytoplasm</keyword>
<dbReference type="NCBIfam" id="TIGR00086">
    <property type="entry name" value="smpB"/>
    <property type="match status" value="1"/>
</dbReference>
<dbReference type="OrthoDB" id="9805462at2"/>
<dbReference type="GO" id="GO:0070930">
    <property type="term" value="P:trans-translation-dependent protein tagging"/>
    <property type="evidence" value="ECO:0007669"/>
    <property type="project" value="TreeGrafter"/>
</dbReference>
<name>A0A0C1RZN5_9ENTR</name>
<dbReference type="Pfam" id="PF01668">
    <property type="entry name" value="SmpB"/>
    <property type="match status" value="1"/>
</dbReference>
<dbReference type="Proteomes" id="UP000054529">
    <property type="component" value="Unassembled WGS sequence"/>
</dbReference>
<dbReference type="HOGENOM" id="CLU_108953_3_1_6"/>
<gene>
    <name evidence="3" type="primary">smpB</name>
    <name evidence="4" type="ORF">P689_122234</name>
</gene>
<keyword evidence="2 3" id="KW-0694">RNA-binding</keyword>
<dbReference type="EMBL" id="AWXV01000004">
    <property type="protein sequence ID" value="KIE63752.1"/>
    <property type="molecule type" value="Genomic_DNA"/>
</dbReference>
<comment type="similarity">
    <text evidence="3">Belongs to the SmpB family.</text>
</comment>
<comment type="subcellular location">
    <subcellularLocation>
        <location evidence="3">Cytoplasm</location>
    </subcellularLocation>
    <text evidence="3">The tmRNA-SmpB complex associates with stalled 70S ribosomes.</text>
</comment>
<dbReference type="SUPFAM" id="SSF74982">
    <property type="entry name" value="Small protein B (SmpB)"/>
    <property type="match status" value="1"/>
</dbReference>
<dbReference type="PROSITE" id="PS50889">
    <property type="entry name" value="S4"/>
    <property type="match status" value="1"/>
</dbReference>
<dbReference type="GO" id="GO:0005829">
    <property type="term" value="C:cytosol"/>
    <property type="evidence" value="ECO:0007669"/>
    <property type="project" value="TreeGrafter"/>
</dbReference>
<comment type="function">
    <text evidence="3">Required for rescue of stalled ribosomes mediated by trans-translation. Binds to transfer-messenger RNA (tmRNA), required for stable association of tmRNA with ribosomes. tmRNA and SmpB together mimic tRNA shape, replacing the anticodon stem-loop with SmpB. tmRNA is encoded by the ssrA gene; the 2 termini fold to resemble tRNA(Ala) and it encodes a 'tag peptide', a short internal open reading frame. During trans-translation Ala-aminoacylated tmRNA acts like a tRNA, entering the A-site of stalled ribosomes, displacing the stalled mRNA. The ribosome then switches to translate the ORF on the tmRNA; the nascent peptide is terminated with the 'tag peptide' encoded by the tmRNA and targeted for degradation. The ribosome is freed to recommence translation, which seems to be the essential function of trans-translation.</text>
</comment>
<protein>
    <recommendedName>
        <fullName evidence="3">SsrA-binding protein</fullName>
    </recommendedName>
    <alternativeName>
        <fullName evidence="3">Small protein B</fullName>
    </alternativeName>
</protein>
<sequence length="161" mass="19122">MIRKDKKIQMIAFNKKSFYNYSIQKIIEAGIILYGWEVRSIRQKKVDITNSYITIKDKEVYVLEMNITPEKTVTTLKKSSDKKRPKKLLLKKNEILSISSYINQERCAVVVVSLYWKKNICKIKIGIGKGKNKYDKRAKIKENEWRIKKIRTLKNLNFMLE</sequence>
<dbReference type="Gene3D" id="2.40.280.10">
    <property type="match status" value="1"/>
</dbReference>
<dbReference type="GO" id="GO:0003723">
    <property type="term" value="F:RNA binding"/>
    <property type="evidence" value="ECO:0007669"/>
    <property type="project" value="UniProtKB-UniRule"/>
</dbReference>
<dbReference type="HAMAP" id="MF_00023">
    <property type="entry name" value="SmpB"/>
    <property type="match status" value="1"/>
</dbReference>
<dbReference type="InterPro" id="IPR023620">
    <property type="entry name" value="SmpB"/>
</dbReference>
<evidence type="ECO:0000313" key="4">
    <source>
        <dbReference type="EMBL" id="KIE63752.1"/>
    </source>
</evidence>
<accession>A0A0C1RZN5</accession>
<dbReference type="NCBIfam" id="NF003843">
    <property type="entry name" value="PRK05422.1"/>
    <property type="match status" value="1"/>
</dbReference>
<comment type="caution">
    <text evidence="4">The sequence shown here is derived from an EMBL/GenBank/DDBJ whole genome shotgun (WGS) entry which is preliminary data.</text>
</comment>
<dbReference type="AlphaFoldDB" id="A0A0C1RZN5"/>
<dbReference type="PANTHER" id="PTHR30308">
    <property type="entry name" value="TMRNA-BINDING COMPONENT OF TRANS-TRANSLATION TAGGING COMPLEX"/>
    <property type="match status" value="1"/>
</dbReference>
<dbReference type="GO" id="GO:0070929">
    <property type="term" value="P:trans-translation"/>
    <property type="evidence" value="ECO:0007669"/>
    <property type="project" value="UniProtKB-UniRule"/>
</dbReference>
<proteinExistence type="inferred from homology"/>
<evidence type="ECO:0000313" key="5">
    <source>
        <dbReference type="Proteomes" id="UP000054529"/>
    </source>
</evidence>
<organism evidence="4 5">
    <name type="scientific">Candidatus Riesia pediculischaeffi PTSU</name>
    <dbReference type="NCBI Taxonomy" id="1401651"/>
    <lineage>
        <taxon>Bacteria</taxon>
        <taxon>Pseudomonadati</taxon>
        <taxon>Pseudomonadota</taxon>
        <taxon>Gammaproteobacteria</taxon>
        <taxon>Enterobacterales</taxon>
        <taxon>Enterobacteriaceae</taxon>
        <taxon>Candidatus Riesia</taxon>
    </lineage>
</organism>
<dbReference type="PANTHER" id="PTHR30308:SF2">
    <property type="entry name" value="SSRA-BINDING PROTEIN"/>
    <property type="match status" value="1"/>
</dbReference>